<dbReference type="OrthoDB" id="10422976at2759"/>
<feature type="region of interest" description="Disordered" evidence="1">
    <location>
        <begin position="1"/>
        <end position="20"/>
    </location>
</feature>
<dbReference type="Proteomes" id="UP000077315">
    <property type="component" value="Unassembled WGS sequence"/>
</dbReference>
<organism evidence="2 3">
    <name type="scientific">Phycomyces blakesleeanus (strain ATCC 8743b / DSM 1359 / FGSC 10004 / NBRC 33097 / NRRL 1555)</name>
    <dbReference type="NCBI Taxonomy" id="763407"/>
    <lineage>
        <taxon>Eukaryota</taxon>
        <taxon>Fungi</taxon>
        <taxon>Fungi incertae sedis</taxon>
        <taxon>Mucoromycota</taxon>
        <taxon>Mucoromycotina</taxon>
        <taxon>Mucoromycetes</taxon>
        <taxon>Mucorales</taxon>
        <taxon>Phycomycetaceae</taxon>
        <taxon>Phycomyces</taxon>
    </lineage>
</organism>
<feature type="compositionally biased region" description="Polar residues" evidence="1">
    <location>
        <begin position="1"/>
        <end position="11"/>
    </location>
</feature>
<feature type="region of interest" description="Disordered" evidence="1">
    <location>
        <begin position="220"/>
        <end position="239"/>
    </location>
</feature>
<dbReference type="AlphaFoldDB" id="A0A167K7T2"/>
<reference evidence="3" key="1">
    <citation type="submission" date="2015-06" db="EMBL/GenBank/DDBJ databases">
        <title>Expansion of signal transduction pathways in fungi by whole-genome duplication.</title>
        <authorList>
            <consortium name="DOE Joint Genome Institute"/>
            <person name="Corrochano L.M."/>
            <person name="Kuo A."/>
            <person name="Marcet-Houben M."/>
            <person name="Polaino S."/>
            <person name="Salamov A."/>
            <person name="Villalobos J.M."/>
            <person name="Alvarez M.I."/>
            <person name="Avalos J."/>
            <person name="Benito E.P."/>
            <person name="Benoit I."/>
            <person name="Burger G."/>
            <person name="Camino L.P."/>
            <person name="Canovas D."/>
            <person name="Cerda-Olmedo E."/>
            <person name="Cheng J.-F."/>
            <person name="Dominguez A."/>
            <person name="Elias M."/>
            <person name="Eslava A.P."/>
            <person name="Glaser F."/>
            <person name="Grimwood J."/>
            <person name="Gutierrez G."/>
            <person name="Heitman J."/>
            <person name="Henrissat B."/>
            <person name="Iturriaga E.A."/>
            <person name="Lang B.F."/>
            <person name="Lavin J.L."/>
            <person name="Lee S."/>
            <person name="Li W."/>
            <person name="Lindquist E."/>
            <person name="Lopez-Garcia S."/>
            <person name="Luque E.M."/>
            <person name="Marcos A.T."/>
            <person name="Martin J."/>
            <person name="McCluskey K."/>
            <person name="Medina H.R."/>
            <person name="Miralles-Duran A."/>
            <person name="Miyazaki A."/>
            <person name="Munoz-Torres E."/>
            <person name="Oguiza J.A."/>
            <person name="Ohm R."/>
            <person name="Olmedo M."/>
            <person name="Orejas M."/>
            <person name="Ortiz-Castellanos L."/>
            <person name="Pisabarro A.G."/>
            <person name="Rodriguez-Romero J."/>
            <person name="Ruiz-Herrera J."/>
            <person name="Ruiz-Vazquez R."/>
            <person name="Sanz C."/>
            <person name="Schackwitz W."/>
            <person name="Schmutz J."/>
            <person name="Shahriari M."/>
            <person name="Shelest E."/>
            <person name="Silva-Franco F."/>
            <person name="Soanes D."/>
            <person name="Syed K."/>
            <person name="Tagua V.G."/>
            <person name="Talbot N.J."/>
            <person name="Thon M."/>
            <person name="De vries R.P."/>
            <person name="Wiebenga A."/>
            <person name="Yadav J.S."/>
            <person name="Braun E.L."/>
            <person name="Baker S."/>
            <person name="Garre V."/>
            <person name="Horwitz B."/>
            <person name="Torres-Martinez S."/>
            <person name="Idnurm A."/>
            <person name="Herrera-Estrella A."/>
            <person name="Gabaldon T."/>
            <person name="Grigoriev I.V."/>
        </authorList>
    </citation>
    <scope>NUCLEOTIDE SEQUENCE [LARGE SCALE GENOMIC DNA]</scope>
    <source>
        <strain evidence="3">NRRL 1555(-)</strain>
    </source>
</reference>
<feature type="region of interest" description="Disordered" evidence="1">
    <location>
        <begin position="247"/>
        <end position="269"/>
    </location>
</feature>
<dbReference type="RefSeq" id="XP_018285478.1">
    <property type="nucleotide sequence ID" value="XM_018437194.1"/>
</dbReference>
<evidence type="ECO:0000313" key="3">
    <source>
        <dbReference type="Proteomes" id="UP000077315"/>
    </source>
</evidence>
<keyword evidence="3" id="KW-1185">Reference proteome</keyword>
<dbReference type="EMBL" id="KV440999">
    <property type="protein sequence ID" value="OAD67438.1"/>
    <property type="molecule type" value="Genomic_DNA"/>
</dbReference>
<protein>
    <submittedName>
        <fullName evidence="2">Uncharacterized protein</fullName>
    </submittedName>
</protein>
<evidence type="ECO:0000313" key="2">
    <source>
        <dbReference type="EMBL" id="OAD67438.1"/>
    </source>
</evidence>
<sequence>MTTHTVHTEQFSELEEPHVNETVSESLVGNAVSDPEVLITSEEPSTAAPLSDPSKAAVTRRISLFFSKAKRLVSTSEKPLTEKRLPEEIGTAIIEAPQQQATEELEPVAKLDTKGSRLMEIVSRVKALSKESKVAAVDKEVVSEPMQEPVLDASTQVLEQIEQETSVPPKENDKEHTRIDQVIRHSIVNKFFAKKKEIPTEEIILAADSNQTNDVEQVLTDSSEKAEAGKKSFRSTSPLGRKLVQMLRLPKKDAKPAKDTAETTVHDTVEDTVLEQATVPLNQTPAPVVHAAA</sequence>
<accession>A0A167K7T2</accession>
<dbReference type="GeneID" id="28998100"/>
<proteinExistence type="predicted"/>
<evidence type="ECO:0000256" key="1">
    <source>
        <dbReference type="SAM" id="MobiDB-lite"/>
    </source>
</evidence>
<dbReference type="InParanoid" id="A0A167K7T2"/>
<name>A0A167K7T2_PHYB8</name>
<feature type="compositionally biased region" description="Basic and acidic residues" evidence="1">
    <location>
        <begin position="250"/>
        <end position="269"/>
    </location>
</feature>
<dbReference type="VEuPathDB" id="FungiDB:PHYBLDRAFT_174130"/>
<gene>
    <name evidence="2" type="ORF">PHYBLDRAFT_174130</name>
</gene>